<feature type="compositionally biased region" description="Polar residues" evidence="1">
    <location>
        <begin position="389"/>
        <end position="423"/>
    </location>
</feature>
<protein>
    <submittedName>
        <fullName evidence="3">Uncharacterized protein</fullName>
    </submittedName>
</protein>
<keyword evidence="2" id="KW-0472">Membrane</keyword>
<feature type="compositionally biased region" description="Acidic residues" evidence="1">
    <location>
        <begin position="378"/>
        <end position="387"/>
    </location>
</feature>
<dbReference type="Gene3D" id="1.25.40.10">
    <property type="entry name" value="Tetratricopeptide repeat domain"/>
    <property type="match status" value="1"/>
</dbReference>
<dbReference type="PROSITE" id="PS51354">
    <property type="entry name" value="GLUTAREDOXIN_2"/>
    <property type="match status" value="1"/>
</dbReference>
<organism evidence="3 4">
    <name type="scientific">Lagenidium giganteum</name>
    <dbReference type="NCBI Taxonomy" id="4803"/>
    <lineage>
        <taxon>Eukaryota</taxon>
        <taxon>Sar</taxon>
        <taxon>Stramenopiles</taxon>
        <taxon>Oomycota</taxon>
        <taxon>Peronosporomycetes</taxon>
        <taxon>Pythiales</taxon>
        <taxon>Pythiaceae</taxon>
    </lineage>
</organism>
<feature type="transmembrane region" description="Helical" evidence="2">
    <location>
        <begin position="467"/>
        <end position="484"/>
    </location>
</feature>
<dbReference type="EMBL" id="DAKRPA010000201">
    <property type="protein sequence ID" value="DAZ95520.1"/>
    <property type="molecule type" value="Genomic_DNA"/>
</dbReference>
<dbReference type="InterPro" id="IPR036249">
    <property type="entry name" value="Thioredoxin-like_sf"/>
</dbReference>
<evidence type="ECO:0000313" key="3">
    <source>
        <dbReference type="EMBL" id="DAZ95520.1"/>
    </source>
</evidence>
<feature type="transmembrane region" description="Helical" evidence="2">
    <location>
        <begin position="526"/>
        <end position="545"/>
    </location>
</feature>
<feature type="region of interest" description="Disordered" evidence="1">
    <location>
        <begin position="950"/>
        <end position="974"/>
    </location>
</feature>
<name>A0AAV2YN60_9STRA</name>
<dbReference type="SUPFAM" id="SSF48452">
    <property type="entry name" value="TPR-like"/>
    <property type="match status" value="1"/>
</dbReference>
<dbReference type="CDD" id="cd02066">
    <property type="entry name" value="GRX_family"/>
    <property type="match status" value="1"/>
</dbReference>
<accession>A0AAV2YN60</accession>
<evidence type="ECO:0000256" key="1">
    <source>
        <dbReference type="SAM" id="MobiDB-lite"/>
    </source>
</evidence>
<reference evidence="3" key="1">
    <citation type="submission" date="2022-11" db="EMBL/GenBank/DDBJ databases">
        <authorList>
            <person name="Morgan W.R."/>
            <person name="Tartar A."/>
        </authorList>
    </citation>
    <scope>NUCLEOTIDE SEQUENCE</scope>
    <source>
        <strain evidence="3">ARSEF 373</strain>
    </source>
</reference>
<feature type="transmembrane region" description="Helical" evidence="2">
    <location>
        <begin position="557"/>
        <end position="575"/>
    </location>
</feature>
<reference evidence="3" key="2">
    <citation type="journal article" date="2023" name="Microbiol Resour">
        <title>Decontamination and Annotation of the Draft Genome Sequence of the Oomycete Lagenidium giganteum ARSEF 373.</title>
        <authorList>
            <person name="Morgan W.R."/>
            <person name="Tartar A."/>
        </authorList>
    </citation>
    <scope>NUCLEOTIDE SEQUENCE</scope>
    <source>
        <strain evidence="3">ARSEF 373</strain>
    </source>
</reference>
<comment type="caution">
    <text evidence="3">The sequence shown here is derived from an EMBL/GenBank/DDBJ whole genome shotgun (WGS) entry which is preliminary data.</text>
</comment>
<evidence type="ECO:0000256" key="2">
    <source>
        <dbReference type="SAM" id="Phobius"/>
    </source>
</evidence>
<evidence type="ECO:0000313" key="4">
    <source>
        <dbReference type="Proteomes" id="UP001146120"/>
    </source>
</evidence>
<feature type="region of interest" description="Disordered" evidence="1">
    <location>
        <begin position="378"/>
        <end position="423"/>
    </location>
</feature>
<dbReference type="AlphaFoldDB" id="A0AAV2YN60"/>
<dbReference type="Gene3D" id="3.40.30.10">
    <property type="entry name" value="Glutaredoxin"/>
    <property type="match status" value="1"/>
</dbReference>
<dbReference type="SUPFAM" id="SSF52833">
    <property type="entry name" value="Thioredoxin-like"/>
    <property type="match status" value="1"/>
</dbReference>
<keyword evidence="2" id="KW-1133">Transmembrane helix</keyword>
<keyword evidence="4" id="KW-1185">Reference proteome</keyword>
<feature type="transmembrane region" description="Helical" evidence="2">
    <location>
        <begin position="762"/>
        <end position="783"/>
    </location>
</feature>
<dbReference type="Proteomes" id="UP001146120">
    <property type="component" value="Unassembled WGS sequence"/>
</dbReference>
<keyword evidence="2" id="KW-0812">Transmembrane</keyword>
<gene>
    <name evidence="3" type="ORF">N0F65_001859</name>
</gene>
<proteinExistence type="predicted"/>
<sequence>MSTKPLTIPSNCSSSSTSQMRKDIASLTAQMVELRNMLCVTRGDQLRLMDVVDENCRTLDQHSLRLQNADLDIQAMQNDFIPATERRLSFLQRDVDELSTLRTDVTQLSYAVTDVRLQSRDNQKGNRCSCPECHHARGTSVAWTERSEGSRSPSSECVVLTTSMSCFVHQKNACERVTQLLDQLRVVFTEIDCSFEENREIRDRYFEISGVGAVYPQVFLQPVGVDMDRMSVSSDSFPDCGVTYIGSLDAIQKLEEMDSLPAELVEAEGITTFSSVFAGDQLRHVGMTSVELAQQKELAAAAVAAHDGDAAVHEAERCLQMDDTDIENHLLLSRALLDAHRYDEAVSSCKRGLKLDATHAELLECLQQARIRVLEQLNEDSESEDEVPASSNALQRTDMHSTSVTTRAPTTQSAPPSGLQSMHQSEEVLAPNGFDAKFDRMLKHLDAAKLARIAAVYFVVELSKLRAVTLGVTLLVAGLVVQAFTHRHKVMLASLLFVCVYRSKLRGELLKRAERWAHTSTNKLGAITWLPRVICCVPIVMKVFGHVKFFALLHQDVGLAVFVTMVTSVLVLLSLRVDDGHFWRAWGTGKRLKLSAYLAAVTYLLGFRWDFGTTLKLLGPALIDAGGVALSSLSSQDIQAVCKRVWKRVFDEVATDVQQDVEIDTWFMLGLTNWFIDYWQQPTDFSLAVLMQMIKENLALLEKRAVEIFRPELHRLQSQMTNLQDSDELIILVKYLKQSMADVPPSNPVGKIGLVCKRCPSFVVFGLLVTFYGIFSLPLLPFLTSEARDAQQIYAMHVAGDLDKMDGLEVLLLDSPLLRVWDNAKIALNCLEGAATMKKTMETGVQIVQNAARAGFRECLEPEGTDHVFYDTLRSRLAGFVSRVAKEGLIPNIHDLPDTISEVALMAQDSSFLTGFEYVSSIANGVQLIYESGQLQLISSYIWSWWGGEGKPEKEKPAPTATEPDGEAEGPFKE</sequence>
<dbReference type="InterPro" id="IPR011990">
    <property type="entry name" value="TPR-like_helical_dom_sf"/>
</dbReference>